<feature type="compositionally biased region" description="Polar residues" evidence="1">
    <location>
        <begin position="156"/>
        <end position="170"/>
    </location>
</feature>
<feature type="compositionally biased region" description="Pro residues" evidence="1">
    <location>
        <begin position="71"/>
        <end position="92"/>
    </location>
</feature>
<feature type="region of interest" description="Disordered" evidence="1">
    <location>
        <begin position="65"/>
        <end position="139"/>
    </location>
</feature>
<feature type="compositionally biased region" description="Basic residues" evidence="1">
    <location>
        <begin position="20"/>
        <end position="42"/>
    </location>
</feature>
<dbReference type="AlphaFoldDB" id="A0A395HVY1"/>
<accession>A0A395HVY1</accession>
<protein>
    <submittedName>
        <fullName evidence="2">Uncharacterized protein</fullName>
    </submittedName>
</protein>
<feature type="region of interest" description="Disordered" evidence="1">
    <location>
        <begin position="19"/>
        <end position="49"/>
    </location>
</feature>
<feature type="compositionally biased region" description="Polar residues" evidence="1">
    <location>
        <begin position="181"/>
        <end position="218"/>
    </location>
</feature>
<feature type="region of interest" description="Disordered" evidence="1">
    <location>
        <begin position="154"/>
        <end position="224"/>
    </location>
</feature>
<dbReference type="GeneID" id="37205466"/>
<organism evidence="2 3">
    <name type="scientific">Aspergillus homomorphus (strain CBS 101889)</name>
    <dbReference type="NCBI Taxonomy" id="1450537"/>
    <lineage>
        <taxon>Eukaryota</taxon>
        <taxon>Fungi</taxon>
        <taxon>Dikarya</taxon>
        <taxon>Ascomycota</taxon>
        <taxon>Pezizomycotina</taxon>
        <taxon>Eurotiomycetes</taxon>
        <taxon>Eurotiomycetidae</taxon>
        <taxon>Eurotiales</taxon>
        <taxon>Aspergillaceae</taxon>
        <taxon>Aspergillus</taxon>
        <taxon>Aspergillus subgen. Circumdati</taxon>
    </lineage>
</organism>
<keyword evidence="3" id="KW-1185">Reference proteome</keyword>
<sequence>MCKRRSGLLDCPSLRIDFHNHRRSSKQKHRNRVSKNNHKGRGNNRSPQVFSVYKIGRHPVHRNKTNTIRLAPPPPHLHPFPSPKNPSPPPSTPANLTHHTVPRETSIPQQATYTKPISSNKPPCQHPTSPSPTPIPKIPRHTTYQKVQSMARDFPNTPSLTLHSPHQQPNSPNPRPHHTAAVQTDNPHTHTYTHTSSLPKPLNLSGSSHRNPRPQSFMSRRKISREETRILGREIRVHNSAKCPPQPYSFCISSSWKVKRNQKPQICGAVCCTLLSLS</sequence>
<dbReference type="VEuPathDB" id="FungiDB:BO97DRAFT_98330"/>
<dbReference type="Proteomes" id="UP000248961">
    <property type="component" value="Unassembled WGS sequence"/>
</dbReference>
<dbReference type="RefSeq" id="XP_025550719.1">
    <property type="nucleotide sequence ID" value="XM_025701177.1"/>
</dbReference>
<reference evidence="2 3" key="1">
    <citation type="submission" date="2018-02" db="EMBL/GenBank/DDBJ databases">
        <title>The genomes of Aspergillus section Nigri reveals drivers in fungal speciation.</title>
        <authorList>
            <consortium name="DOE Joint Genome Institute"/>
            <person name="Vesth T.C."/>
            <person name="Nybo J."/>
            <person name="Theobald S."/>
            <person name="Brandl J."/>
            <person name="Frisvad J.C."/>
            <person name="Nielsen K.F."/>
            <person name="Lyhne E.K."/>
            <person name="Kogle M.E."/>
            <person name="Kuo A."/>
            <person name="Riley R."/>
            <person name="Clum A."/>
            <person name="Nolan M."/>
            <person name="Lipzen A."/>
            <person name="Salamov A."/>
            <person name="Henrissat B."/>
            <person name="Wiebenga A."/>
            <person name="De vries R.P."/>
            <person name="Grigoriev I.V."/>
            <person name="Mortensen U.H."/>
            <person name="Andersen M.R."/>
            <person name="Baker S.E."/>
        </authorList>
    </citation>
    <scope>NUCLEOTIDE SEQUENCE [LARGE SCALE GENOMIC DNA]</scope>
    <source>
        <strain evidence="2 3">CBS 101889</strain>
    </source>
</reference>
<dbReference type="EMBL" id="KZ824288">
    <property type="protein sequence ID" value="RAL11565.1"/>
    <property type="molecule type" value="Genomic_DNA"/>
</dbReference>
<proteinExistence type="predicted"/>
<dbReference type="PRINTS" id="PR01217">
    <property type="entry name" value="PRICHEXTENSN"/>
</dbReference>
<evidence type="ECO:0000313" key="2">
    <source>
        <dbReference type="EMBL" id="RAL11565.1"/>
    </source>
</evidence>
<feature type="compositionally biased region" description="Polar residues" evidence="1">
    <location>
        <begin position="106"/>
        <end position="122"/>
    </location>
</feature>
<evidence type="ECO:0000313" key="3">
    <source>
        <dbReference type="Proteomes" id="UP000248961"/>
    </source>
</evidence>
<gene>
    <name evidence="2" type="ORF">BO97DRAFT_98330</name>
</gene>
<name>A0A395HVY1_ASPHC</name>
<evidence type="ECO:0000256" key="1">
    <source>
        <dbReference type="SAM" id="MobiDB-lite"/>
    </source>
</evidence>